<feature type="domain" description="Ig-like" evidence="3">
    <location>
        <begin position="109"/>
        <end position="212"/>
    </location>
</feature>
<evidence type="ECO:0000313" key="5">
    <source>
        <dbReference type="Proteomes" id="UP000823561"/>
    </source>
</evidence>
<dbReference type="Gene3D" id="2.30.39.10">
    <property type="entry name" value="Alpha-1-antitrypsin, domain 1"/>
    <property type="match status" value="1"/>
</dbReference>
<dbReference type="SMART" id="SM00093">
    <property type="entry name" value="SERPIN"/>
    <property type="match status" value="1"/>
</dbReference>
<name>A0AAV6HF48_9TELE</name>
<dbReference type="InterPro" id="IPR000215">
    <property type="entry name" value="Serpin_fam"/>
</dbReference>
<dbReference type="Gene3D" id="3.30.497.10">
    <property type="entry name" value="Antithrombin, subunit I, domain 2"/>
    <property type="match status" value="1"/>
</dbReference>
<keyword evidence="5" id="KW-1185">Reference proteome</keyword>
<dbReference type="InterPro" id="IPR007110">
    <property type="entry name" value="Ig-like_dom"/>
</dbReference>
<dbReference type="EMBL" id="JADWDJ010000001">
    <property type="protein sequence ID" value="KAG5285704.1"/>
    <property type="molecule type" value="Genomic_DNA"/>
</dbReference>
<dbReference type="InterPro" id="IPR042185">
    <property type="entry name" value="Serpin_sf_2"/>
</dbReference>
<comment type="similarity">
    <text evidence="1">Belongs to the serpin family.</text>
</comment>
<feature type="chain" id="PRO_5043473353" description="Ig-like domain-containing protein" evidence="2">
    <location>
        <begin position="22"/>
        <end position="605"/>
    </location>
</feature>
<dbReference type="InterPro" id="IPR013783">
    <property type="entry name" value="Ig-like_fold"/>
</dbReference>
<dbReference type="Pfam" id="PF07686">
    <property type="entry name" value="V-set"/>
    <property type="match status" value="1"/>
</dbReference>
<dbReference type="Proteomes" id="UP000823561">
    <property type="component" value="Chromosome 1"/>
</dbReference>
<dbReference type="InterPro" id="IPR036179">
    <property type="entry name" value="Ig-like_dom_sf"/>
</dbReference>
<dbReference type="GO" id="GO:0005615">
    <property type="term" value="C:extracellular space"/>
    <property type="evidence" value="ECO:0007669"/>
    <property type="project" value="InterPro"/>
</dbReference>
<feature type="domain" description="Ig-like" evidence="3">
    <location>
        <begin position="10"/>
        <end position="107"/>
    </location>
</feature>
<dbReference type="InterPro" id="IPR042178">
    <property type="entry name" value="Serpin_sf_1"/>
</dbReference>
<dbReference type="AlphaFoldDB" id="A0AAV6HF48"/>
<feature type="signal peptide" evidence="2">
    <location>
        <begin position="1"/>
        <end position="21"/>
    </location>
</feature>
<comment type="caution">
    <text evidence="4">The sequence shown here is derived from an EMBL/GenBank/DDBJ whole genome shotgun (WGS) entry which is preliminary data.</text>
</comment>
<dbReference type="SUPFAM" id="SSF48726">
    <property type="entry name" value="Immunoglobulin"/>
    <property type="match status" value="2"/>
</dbReference>
<organism evidence="4 5">
    <name type="scientific">Alosa alosa</name>
    <name type="common">allis shad</name>
    <dbReference type="NCBI Taxonomy" id="278164"/>
    <lineage>
        <taxon>Eukaryota</taxon>
        <taxon>Metazoa</taxon>
        <taxon>Chordata</taxon>
        <taxon>Craniata</taxon>
        <taxon>Vertebrata</taxon>
        <taxon>Euteleostomi</taxon>
        <taxon>Actinopterygii</taxon>
        <taxon>Neopterygii</taxon>
        <taxon>Teleostei</taxon>
        <taxon>Clupei</taxon>
        <taxon>Clupeiformes</taxon>
        <taxon>Clupeoidei</taxon>
        <taxon>Clupeidae</taxon>
        <taxon>Alosa</taxon>
    </lineage>
</organism>
<evidence type="ECO:0000259" key="3">
    <source>
        <dbReference type="PROSITE" id="PS50835"/>
    </source>
</evidence>
<gene>
    <name evidence="4" type="ORF">AALO_G00006440</name>
</gene>
<protein>
    <recommendedName>
        <fullName evidence="3">Ig-like domain-containing protein</fullName>
    </recommendedName>
</protein>
<dbReference type="SUPFAM" id="SSF56574">
    <property type="entry name" value="Serpins"/>
    <property type="match status" value="1"/>
</dbReference>
<evidence type="ECO:0000313" key="4">
    <source>
        <dbReference type="EMBL" id="KAG5285704.1"/>
    </source>
</evidence>
<evidence type="ECO:0000256" key="1">
    <source>
        <dbReference type="RuleBase" id="RU000411"/>
    </source>
</evidence>
<evidence type="ECO:0000256" key="2">
    <source>
        <dbReference type="SAM" id="SignalP"/>
    </source>
</evidence>
<dbReference type="Pfam" id="PF00079">
    <property type="entry name" value="Serpin"/>
    <property type="match status" value="1"/>
</dbReference>
<dbReference type="InterPro" id="IPR036186">
    <property type="entry name" value="Serpin_sf"/>
</dbReference>
<keyword evidence="2" id="KW-0732">Signal</keyword>
<reference evidence="4 5" key="1">
    <citation type="submission" date="2020-10" db="EMBL/GenBank/DDBJ databases">
        <title>Chromosome-scale genome assembly of the Allis shad, Alosa alosa.</title>
        <authorList>
            <person name="Margot Z."/>
            <person name="Christophe K."/>
            <person name="Cabau C."/>
            <person name="Louis A."/>
            <person name="Berthelot C."/>
            <person name="Parey E."/>
            <person name="Roest Crollius H."/>
            <person name="Montfort J."/>
            <person name="Robinson-Rechavi M."/>
            <person name="Bucao C."/>
            <person name="Bouchez O."/>
            <person name="Gislard M."/>
            <person name="Lluch J."/>
            <person name="Milhes M."/>
            <person name="Lampietro C."/>
            <person name="Lopez Roques C."/>
            <person name="Donnadieu C."/>
            <person name="Braasch I."/>
            <person name="Desvignes T."/>
            <person name="Postlethwait J."/>
            <person name="Bobe J."/>
            <person name="Guiguen Y."/>
        </authorList>
    </citation>
    <scope>NUCLEOTIDE SEQUENCE [LARGE SCALE GENOMIC DNA]</scope>
    <source>
        <strain evidence="4">M-15738</strain>
        <tissue evidence="4">Blood</tissue>
    </source>
</reference>
<dbReference type="PANTHER" id="PTHR11461">
    <property type="entry name" value="SERINE PROTEASE INHIBITOR, SERPIN"/>
    <property type="match status" value="1"/>
</dbReference>
<dbReference type="InterPro" id="IPR003599">
    <property type="entry name" value="Ig_sub"/>
</dbReference>
<dbReference type="PROSITE" id="PS50835">
    <property type="entry name" value="IG_LIKE"/>
    <property type="match status" value="2"/>
</dbReference>
<dbReference type="GO" id="GO:0004867">
    <property type="term" value="F:serine-type endopeptidase inhibitor activity"/>
    <property type="evidence" value="ECO:0007669"/>
    <property type="project" value="InterPro"/>
</dbReference>
<dbReference type="PANTHER" id="PTHR11461:SF159">
    <property type="entry name" value="PLASMA PROTEASE C1 INHIBITOR"/>
    <property type="match status" value="1"/>
</dbReference>
<proteinExistence type="inferred from homology"/>
<dbReference type="InterPro" id="IPR023796">
    <property type="entry name" value="Serpin_dom"/>
</dbReference>
<dbReference type="SMART" id="SM00409">
    <property type="entry name" value="IG"/>
    <property type="match status" value="2"/>
</dbReference>
<dbReference type="InterPro" id="IPR013106">
    <property type="entry name" value="Ig_V-set"/>
</dbReference>
<sequence>MNHAGMLCYPFLLLLLEFVITFSVEVIVPMGSGLTLSCQHEKAPKMLEKTFKWTFRSRDSVSPTEAGDSSTLSKQHIQKTHEGEYECVMAGYIGDSRARVSRMYNVSVETTSSFKLWAVVTVTEGDVVDLSCHPHLLSANRSEKIGNWFRETEEGLKPLVLDNEDKVRDGVYLARANDLSIKIYNSKVQDSGMYHCQVQEGAETRTQLVELIVEALPPPRCYGHTDPWELCEEDKSRTAGAILSESLTDFSTKLYSQLRTVKPTDNVLFSPVSIAGVLSHLLLGARDDTRKMMEDGLCLPRGFSCTHKALKTLKGDTQESLDMASHIFYNQDQILSEAFINQSMEFYEASPAKLTDDNDQNLKMINDWVAEKTKNKIPKLLDSVDSFNQLILVNTVYFLGKWKLKFDAESRPASFTKLNGDMVNVPTLYGAKYKLSMQFFSSLRAQVGAFPLTGRNRLFIMVPVSSSLKDLQAVEERMTDTVLTEMAKAMAKVAPTVAEVTLPKLKLDINTDMNGLIGDIGMGELFNEPNLCGLFPEQTDMPVALSDARHRATLLLSESGVEAAAATSLSFARSFPSFSAMQPFILVLWSDQANCPLFMGRVTQP</sequence>
<accession>A0AAV6HF48</accession>
<dbReference type="Gene3D" id="2.60.40.10">
    <property type="entry name" value="Immunoglobulins"/>
    <property type="match status" value="2"/>
</dbReference>